<evidence type="ECO:0000256" key="1">
    <source>
        <dbReference type="ARBA" id="ARBA00022898"/>
    </source>
</evidence>
<dbReference type="HAMAP" id="MF_02087">
    <property type="entry name" value="PLP_homeostasis"/>
    <property type="match status" value="1"/>
</dbReference>
<accession>A0ABW6A9M4</accession>
<comment type="similarity">
    <text evidence="2 3">Belongs to the pyridoxal phosphate-binding protein YggS/PROSC family.</text>
</comment>
<dbReference type="RefSeq" id="WP_386103166.1">
    <property type="nucleotide sequence ID" value="NZ_JBHUOZ010000003.1"/>
</dbReference>
<dbReference type="InterPro" id="IPR001608">
    <property type="entry name" value="Ala_racemase_N"/>
</dbReference>
<comment type="caution">
    <text evidence="5">The sequence shown here is derived from an EMBL/GenBank/DDBJ whole genome shotgun (WGS) entry which is preliminary data.</text>
</comment>
<dbReference type="Proteomes" id="UP001597511">
    <property type="component" value="Unassembled WGS sequence"/>
</dbReference>
<dbReference type="InterPro" id="IPR029066">
    <property type="entry name" value="PLP-binding_barrel"/>
</dbReference>
<organism evidence="5 6">
    <name type="scientific">Terrimonas rubra</name>
    <dbReference type="NCBI Taxonomy" id="1035890"/>
    <lineage>
        <taxon>Bacteria</taxon>
        <taxon>Pseudomonadati</taxon>
        <taxon>Bacteroidota</taxon>
        <taxon>Chitinophagia</taxon>
        <taxon>Chitinophagales</taxon>
        <taxon>Chitinophagaceae</taxon>
        <taxon>Terrimonas</taxon>
    </lineage>
</organism>
<keyword evidence="1 2" id="KW-0663">Pyridoxal phosphate</keyword>
<protein>
    <recommendedName>
        <fullName evidence="2">Pyridoxal phosphate homeostasis protein</fullName>
        <shortName evidence="2">PLP homeostasis protein</shortName>
    </recommendedName>
</protein>
<feature type="modified residue" description="N6-(pyridoxal phosphate)lysine" evidence="2">
    <location>
        <position position="35"/>
    </location>
</feature>
<dbReference type="EMBL" id="JBHUOZ010000003">
    <property type="protein sequence ID" value="MFD2921939.1"/>
    <property type="molecule type" value="Genomic_DNA"/>
</dbReference>
<sequence length="244" mass="27442">MEIIEHLHHIETRIRQACITAGRDPGSVRLLLATKTVTPENIKIALQAGQSLIGENKVQEIKEKYEALLSTPHEKHFIGHLQTNKIKDILKYGVSCVQSVDRSDLAEKLHQRLLQEQRTMDVLIQVNTSQEESKFGVAPGEAIELVKQVAKLDTLRIKGLMTIGLFSTDTVAVRNCFRLLKKIQQDIIVLQLPNVEMKELSMGMSNDLETAIAEGATIVRVGTAIFGKRQYPDSYYWNESKPVI</sequence>
<dbReference type="CDD" id="cd00635">
    <property type="entry name" value="PLPDE_III_YBL036c_like"/>
    <property type="match status" value="1"/>
</dbReference>
<feature type="domain" description="Alanine racemase N-terminal" evidence="4">
    <location>
        <begin position="43"/>
        <end position="229"/>
    </location>
</feature>
<evidence type="ECO:0000256" key="3">
    <source>
        <dbReference type="RuleBase" id="RU004514"/>
    </source>
</evidence>
<dbReference type="Gene3D" id="3.20.20.10">
    <property type="entry name" value="Alanine racemase"/>
    <property type="match status" value="1"/>
</dbReference>
<evidence type="ECO:0000313" key="5">
    <source>
        <dbReference type="EMBL" id="MFD2921939.1"/>
    </source>
</evidence>
<reference evidence="6" key="1">
    <citation type="journal article" date="2019" name="Int. J. Syst. Evol. Microbiol.">
        <title>The Global Catalogue of Microorganisms (GCM) 10K type strain sequencing project: providing services to taxonomists for standard genome sequencing and annotation.</title>
        <authorList>
            <consortium name="The Broad Institute Genomics Platform"/>
            <consortium name="The Broad Institute Genome Sequencing Center for Infectious Disease"/>
            <person name="Wu L."/>
            <person name="Ma J."/>
        </authorList>
    </citation>
    <scope>NUCLEOTIDE SEQUENCE [LARGE SCALE GENOMIC DNA]</scope>
    <source>
        <strain evidence="6">KCTC 23299</strain>
    </source>
</reference>
<dbReference type="SUPFAM" id="SSF51419">
    <property type="entry name" value="PLP-binding barrel"/>
    <property type="match status" value="1"/>
</dbReference>
<name>A0ABW6A9M4_9BACT</name>
<dbReference type="PANTHER" id="PTHR10146:SF14">
    <property type="entry name" value="PYRIDOXAL PHOSPHATE HOMEOSTASIS PROTEIN"/>
    <property type="match status" value="1"/>
</dbReference>
<evidence type="ECO:0000259" key="4">
    <source>
        <dbReference type="Pfam" id="PF01168"/>
    </source>
</evidence>
<comment type="function">
    <text evidence="2">Pyridoxal 5'-phosphate (PLP)-binding protein, which is involved in PLP homeostasis.</text>
</comment>
<evidence type="ECO:0000256" key="2">
    <source>
        <dbReference type="HAMAP-Rule" id="MF_02087"/>
    </source>
</evidence>
<dbReference type="PIRSF" id="PIRSF004848">
    <property type="entry name" value="YBL036c_PLPDEIII"/>
    <property type="match status" value="1"/>
</dbReference>
<dbReference type="Pfam" id="PF01168">
    <property type="entry name" value="Ala_racemase_N"/>
    <property type="match status" value="1"/>
</dbReference>
<keyword evidence="6" id="KW-1185">Reference proteome</keyword>
<evidence type="ECO:0000313" key="6">
    <source>
        <dbReference type="Proteomes" id="UP001597511"/>
    </source>
</evidence>
<dbReference type="NCBIfam" id="TIGR00044">
    <property type="entry name" value="YggS family pyridoxal phosphate-dependent enzyme"/>
    <property type="match status" value="1"/>
</dbReference>
<dbReference type="PANTHER" id="PTHR10146">
    <property type="entry name" value="PROLINE SYNTHETASE CO-TRANSCRIBED BACTERIAL HOMOLOG PROTEIN"/>
    <property type="match status" value="1"/>
</dbReference>
<dbReference type="InterPro" id="IPR011078">
    <property type="entry name" value="PyrdxlP_homeostasis"/>
</dbReference>
<proteinExistence type="inferred from homology"/>
<gene>
    <name evidence="5" type="ORF">ACFS6H_19625</name>
</gene>